<protein>
    <submittedName>
        <fullName evidence="1">Type II toxin-antitoxin system HicA family toxin</fullName>
    </submittedName>
</protein>
<dbReference type="Proteomes" id="UP001364695">
    <property type="component" value="Unassembled WGS sequence"/>
</dbReference>
<evidence type="ECO:0000313" key="2">
    <source>
        <dbReference type="Proteomes" id="UP001364695"/>
    </source>
</evidence>
<keyword evidence="2" id="KW-1185">Reference proteome</keyword>
<gene>
    <name evidence="1" type="ORF">RV045_05690</name>
</gene>
<evidence type="ECO:0000313" key="1">
    <source>
        <dbReference type="EMBL" id="MEJ7137926.1"/>
    </source>
</evidence>
<accession>A0ACC6P112</accession>
<proteinExistence type="predicted"/>
<comment type="caution">
    <text evidence="1">The sequence shown here is derived from an EMBL/GenBank/DDBJ whole genome shotgun (WGS) entry which is preliminary data.</text>
</comment>
<sequence>MARWISRACLGCWGRRGEAASRSLDTLALRPAIAQSGGYCYHFQMNSRHRKTLEAIFADPVNGNLVWARIESLLVAMGCTVIEGAGSSVTFSHGGFRATFHRPHPEKEALRYRVKAVRDYLDRLGIHP</sequence>
<organism evidence="1 2">
    <name type="scientific">Amphibiibacter pelophylacis</name>
    <dbReference type="NCBI Taxonomy" id="1799477"/>
    <lineage>
        <taxon>Bacteria</taxon>
        <taxon>Pseudomonadati</taxon>
        <taxon>Pseudomonadota</taxon>
        <taxon>Betaproteobacteria</taxon>
        <taxon>Burkholderiales</taxon>
        <taxon>Sphaerotilaceae</taxon>
        <taxon>Amphibiibacter</taxon>
    </lineage>
</organism>
<dbReference type="EMBL" id="JAWDIE010000007">
    <property type="protein sequence ID" value="MEJ7137926.1"/>
    <property type="molecule type" value="Genomic_DNA"/>
</dbReference>
<reference evidence="1" key="1">
    <citation type="submission" date="2023-10" db="EMBL/GenBank/DDBJ databases">
        <title>Amphibacter perezi, gen. nov., sp. nov. a novel taxa of the family Comamonadaceae, class Betaproteobacteria isolated from the skin microbiota of Pelophylax perezi from different populations.</title>
        <authorList>
            <person name="Costa S."/>
            <person name="Proenca D.N."/>
            <person name="Lopes I."/>
            <person name="Morais P.V."/>
        </authorList>
    </citation>
    <scope>NUCLEOTIDE SEQUENCE</scope>
    <source>
        <strain evidence="1">SL12-8</strain>
    </source>
</reference>
<name>A0ACC6P112_9BURK</name>